<comment type="caution">
    <text evidence="2">The sequence shown here is derived from an EMBL/GenBank/DDBJ whole genome shotgun (WGS) entry which is preliminary data.</text>
</comment>
<dbReference type="OrthoDB" id="128554at2759"/>
<evidence type="ECO:0000256" key="1">
    <source>
        <dbReference type="SAM" id="SignalP"/>
    </source>
</evidence>
<dbReference type="AlphaFoldDB" id="A0A080YWQ5"/>
<gene>
    <name evidence="2" type="ORF">F444_22803</name>
</gene>
<dbReference type="PANTHER" id="PTHR22538">
    <property type="entry name" value="CILIA- AND FLAGELLA-ASSOCIATED PROTEIN 74"/>
    <property type="match status" value="1"/>
</dbReference>
<feature type="chain" id="PRO_5001752481" evidence="1">
    <location>
        <begin position="20"/>
        <end position="284"/>
    </location>
</feature>
<sequence length="284" mass="31362">MRAVARVFALLLFFTTALASVDKPRFSQSHIRSLFQPLHLRIILTGDSMQIHGQLVFDVFASPVLSADNSSVRYDGVATFIEDEKEFTYVLADGAAYLAESSRVQNHIKRKVRCLSTITPFDEIVSALNNLTVTPYSSIQDIPFDCASKTAYTTSFGGEKFVLCQARDADYGFVAYSDVVIMVVEYMSGDLNISAPTPTDGAKYLKGLPPDQLKFADPTINIFFKSFLATKCDPKFATNLWFIQGGPGHASIGVEIDMLELHPILKGELTCTRWTMAELGEALD</sequence>
<evidence type="ECO:0000313" key="2">
    <source>
        <dbReference type="EMBL" id="ETO58816.1"/>
    </source>
</evidence>
<organism evidence="2 3">
    <name type="scientific">Phytophthora nicotianae P1976</name>
    <dbReference type="NCBI Taxonomy" id="1317066"/>
    <lineage>
        <taxon>Eukaryota</taxon>
        <taxon>Sar</taxon>
        <taxon>Stramenopiles</taxon>
        <taxon>Oomycota</taxon>
        <taxon>Peronosporomycetes</taxon>
        <taxon>Peronosporales</taxon>
        <taxon>Peronosporaceae</taxon>
        <taxon>Phytophthora</taxon>
    </lineage>
</organism>
<protein>
    <submittedName>
        <fullName evidence="2">Uncharacterized protein</fullName>
    </submittedName>
</protein>
<feature type="signal peptide" evidence="1">
    <location>
        <begin position="1"/>
        <end position="19"/>
    </location>
</feature>
<dbReference type="EMBL" id="ANJA01004742">
    <property type="protein sequence ID" value="ETO58816.1"/>
    <property type="molecule type" value="Genomic_DNA"/>
</dbReference>
<dbReference type="Proteomes" id="UP000028582">
    <property type="component" value="Unassembled WGS sequence"/>
</dbReference>
<name>A0A080YWQ5_PHYNI</name>
<proteinExistence type="predicted"/>
<evidence type="ECO:0000313" key="3">
    <source>
        <dbReference type="Proteomes" id="UP000028582"/>
    </source>
</evidence>
<dbReference type="PANTHER" id="PTHR22538:SF1">
    <property type="entry name" value="VWFD DOMAIN-CONTAINING PROTEIN"/>
    <property type="match status" value="1"/>
</dbReference>
<reference evidence="2 3" key="1">
    <citation type="submission" date="2013-11" db="EMBL/GenBank/DDBJ databases">
        <title>The Genome Sequence of Phytophthora parasitica P1976.</title>
        <authorList>
            <consortium name="The Broad Institute Genomics Platform"/>
            <person name="Russ C."/>
            <person name="Tyler B."/>
            <person name="Panabieres F."/>
            <person name="Shan W."/>
            <person name="Tripathy S."/>
            <person name="Grunwald N."/>
            <person name="Machado M."/>
            <person name="Johnson C.S."/>
            <person name="Walker B."/>
            <person name="Young S."/>
            <person name="Zeng Q."/>
            <person name="Gargeya S."/>
            <person name="Fitzgerald M."/>
            <person name="Haas B."/>
            <person name="Abouelleil A."/>
            <person name="Allen A.W."/>
            <person name="Alvarado L."/>
            <person name="Arachchi H.M."/>
            <person name="Berlin A.M."/>
            <person name="Chapman S.B."/>
            <person name="Gainer-Dewar J."/>
            <person name="Goldberg J."/>
            <person name="Griggs A."/>
            <person name="Gujja S."/>
            <person name="Hansen M."/>
            <person name="Howarth C."/>
            <person name="Imamovic A."/>
            <person name="Ireland A."/>
            <person name="Larimer J."/>
            <person name="McCowan C."/>
            <person name="Murphy C."/>
            <person name="Pearson M."/>
            <person name="Poon T.W."/>
            <person name="Priest M."/>
            <person name="Roberts A."/>
            <person name="Saif S."/>
            <person name="Shea T."/>
            <person name="Sisk P."/>
            <person name="Sykes S."/>
            <person name="Wortman J."/>
            <person name="Nusbaum C."/>
            <person name="Birren B."/>
        </authorList>
    </citation>
    <scope>NUCLEOTIDE SEQUENCE [LARGE SCALE GENOMIC DNA]</scope>
    <source>
        <strain evidence="2 3">P1976</strain>
    </source>
</reference>
<keyword evidence="1" id="KW-0732">Signal</keyword>
<accession>A0A080YWQ5</accession>